<gene>
    <name evidence="2" type="ORF">D9R08_05430</name>
</gene>
<dbReference type="Proteomes" id="UP000281343">
    <property type="component" value="Unassembled WGS sequence"/>
</dbReference>
<evidence type="ECO:0000313" key="2">
    <source>
        <dbReference type="EMBL" id="RMA43076.1"/>
    </source>
</evidence>
<dbReference type="InterPro" id="IPR009937">
    <property type="entry name" value="Phage_holin_3_6"/>
</dbReference>
<dbReference type="Pfam" id="PF07332">
    <property type="entry name" value="Phage_holin_3_6"/>
    <property type="match status" value="1"/>
</dbReference>
<feature type="transmembrane region" description="Helical" evidence="1">
    <location>
        <begin position="43"/>
        <end position="69"/>
    </location>
</feature>
<name>A0A3L9YAT6_9RHOB</name>
<keyword evidence="1" id="KW-0472">Membrane</keyword>
<comment type="caution">
    <text evidence="2">The sequence shown here is derived from an EMBL/GenBank/DDBJ whole genome shotgun (WGS) entry which is preliminary data.</text>
</comment>
<evidence type="ECO:0000256" key="1">
    <source>
        <dbReference type="SAM" id="Phobius"/>
    </source>
</evidence>
<feature type="transmembrane region" description="Helical" evidence="1">
    <location>
        <begin position="81"/>
        <end position="99"/>
    </location>
</feature>
<reference evidence="2 3" key="1">
    <citation type="submission" date="2018-10" db="EMBL/GenBank/DDBJ databases">
        <authorList>
            <person name="Jung H.S."/>
            <person name="Jeon C.O."/>
        </authorList>
    </citation>
    <scope>NUCLEOTIDE SEQUENCE [LARGE SCALE GENOMIC DNA]</scope>
    <source>
        <strain evidence="2 3">MA-7-27</strain>
    </source>
</reference>
<keyword evidence="1" id="KW-1133">Transmembrane helix</keyword>
<dbReference type="EMBL" id="RCNT01000002">
    <property type="protein sequence ID" value="RMA43076.1"/>
    <property type="molecule type" value="Genomic_DNA"/>
</dbReference>
<dbReference type="AlphaFoldDB" id="A0A3L9YAT6"/>
<evidence type="ECO:0000313" key="3">
    <source>
        <dbReference type="Proteomes" id="UP000281343"/>
    </source>
</evidence>
<dbReference type="RefSeq" id="WP_121897011.1">
    <property type="nucleotide sequence ID" value="NZ_RCNT01000002.1"/>
</dbReference>
<protein>
    <submittedName>
        <fullName evidence="2">Phage holin family protein</fullName>
    </submittedName>
</protein>
<proteinExistence type="predicted"/>
<accession>A0A3L9YAT6</accession>
<keyword evidence="1" id="KW-0812">Transmembrane</keyword>
<keyword evidence="3" id="KW-1185">Reference proteome</keyword>
<sequence length="133" mass="13865">MTDTPDTKESGSLISSVLLHLSRLIRKEFELAKAEMSEKVNRAAFAIGLLVIGAILLLSALNVLAGAAVAGLVELGLTPGWAALSVAGVVLLIAAVLGARGISILKTTRFAPTETVETISNDFATLKESIHDQ</sequence>
<dbReference type="OrthoDB" id="7865288at2"/>
<organism evidence="2 3">
    <name type="scientific">Rhodophyticola porphyridii</name>
    <dbReference type="NCBI Taxonomy" id="1852017"/>
    <lineage>
        <taxon>Bacteria</taxon>
        <taxon>Pseudomonadati</taxon>
        <taxon>Pseudomonadota</taxon>
        <taxon>Alphaproteobacteria</taxon>
        <taxon>Rhodobacterales</taxon>
        <taxon>Roseobacteraceae</taxon>
        <taxon>Rhodophyticola</taxon>
    </lineage>
</organism>